<accession>A0A239LFH3</accession>
<keyword evidence="2" id="KW-0548">Nucleotidyltransferase</keyword>
<dbReference type="RefSeq" id="WP_089234913.1">
    <property type="nucleotide sequence ID" value="NZ_FZOY01000009.1"/>
</dbReference>
<keyword evidence="2" id="KW-0808">Transferase</keyword>
<dbReference type="GO" id="GO:0016779">
    <property type="term" value="F:nucleotidyltransferase activity"/>
    <property type="evidence" value="ECO:0007669"/>
    <property type="project" value="UniProtKB-KW"/>
</dbReference>
<evidence type="ECO:0000313" key="2">
    <source>
        <dbReference type="EMBL" id="SNT28668.1"/>
    </source>
</evidence>
<reference evidence="2 3" key="1">
    <citation type="submission" date="2017-06" db="EMBL/GenBank/DDBJ databases">
        <authorList>
            <person name="Kim H.J."/>
            <person name="Triplett B.A."/>
        </authorList>
    </citation>
    <scope>NUCLEOTIDE SEQUENCE [LARGE SCALE GENOMIC DNA]</scope>
    <source>
        <strain evidence="2 3">DSM 29339</strain>
    </source>
</reference>
<dbReference type="AlphaFoldDB" id="A0A239LFH3"/>
<feature type="domain" description="Nucleotidyl transferase" evidence="1">
    <location>
        <begin position="2"/>
        <end position="223"/>
    </location>
</feature>
<dbReference type="InterPro" id="IPR005835">
    <property type="entry name" value="NTP_transferase_dom"/>
</dbReference>
<gene>
    <name evidence="2" type="ORF">SAMN05421757_109174</name>
</gene>
<dbReference type="InterPro" id="IPR029044">
    <property type="entry name" value="Nucleotide-diphossugar_trans"/>
</dbReference>
<keyword evidence="3" id="KW-1185">Reference proteome</keyword>
<organism evidence="2 3">
    <name type="scientific">Tropicimonas sediminicola</name>
    <dbReference type="NCBI Taxonomy" id="1031541"/>
    <lineage>
        <taxon>Bacteria</taxon>
        <taxon>Pseudomonadati</taxon>
        <taxon>Pseudomonadota</taxon>
        <taxon>Alphaproteobacteria</taxon>
        <taxon>Rhodobacterales</taxon>
        <taxon>Roseobacteraceae</taxon>
        <taxon>Tropicimonas</taxon>
    </lineage>
</organism>
<sequence>MKVVIQCGGKGTRLRPYTMVLPKPLMPVRSQPVLELLVKWLRRNDVREVYITTGYLRHIIKSFCGDGSQWDMHINYTDEVEPLGTIGALSLLKDDIDSTFMVINGDVLTDISIGALLACHRNSGAMVTVATAVRETLMDFGVIEVENGRVTSFQEKPRFTNTMSMGVYCMEPEVFQFIPRGVPFGFDDLAHCMLARNEHIHTYRHDGLWLDIGRIEDFEAAQKLDWDDQAPPHERLATVA</sequence>
<proteinExistence type="predicted"/>
<name>A0A239LFH3_9RHOB</name>
<dbReference type="SUPFAM" id="SSF53448">
    <property type="entry name" value="Nucleotide-diphospho-sugar transferases"/>
    <property type="match status" value="1"/>
</dbReference>
<dbReference type="InterPro" id="IPR050486">
    <property type="entry name" value="Mannose-1P_guanyltransferase"/>
</dbReference>
<dbReference type="PANTHER" id="PTHR22572">
    <property type="entry name" value="SUGAR-1-PHOSPHATE GUANYL TRANSFERASE"/>
    <property type="match status" value="1"/>
</dbReference>
<dbReference type="Pfam" id="PF00483">
    <property type="entry name" value="NTP_transferase"/>
    <property type="match status" value="1"/>
</dbReference>
<protein>
    <submittedName>
        <fullName evidence="2">Mannose-1-phosphate guanylyltransferase</fullName>
    </submittedName>
</protein>
<evidence type="ECO:0000259" key="1">
    <source>
        <dbReference type="Pfam" id="PF00483"/>
    </source>
</evidence>
<dbReference type="EMBL" id="FZOY01000009">
    <property type="protein sequence ID" value="SNT28668.1"/>
    <property type="molecule type" value="Genomic_DNA"/>
</dbReference>
<dbReference type="Proteomes" id="UP000198426">
    <property type="component" value="Unassembled WGS sequence"/>
</dbReference>
<evidence type="ECO:0000313" key="3">
    <source>
        <dbReference type="Proteomes" id="UP000198426"/>
    </source>
</evidence>
<dbReference type="Gene3D" id="3.90.550.10">
    <property type="entry name" value="Spore Coat Polysaccharide Biosynthesis Protein SpsA, Chain A"/>
    <property type="match status" value="1"/>
</dbReference>
<dbReference type="OrthoDB" id="9801810at2"/>